<name>A0A939DRV6_9ALTE</name>
<protein>
    <submittedName>
        <fullName evidence="2">Methyltransferase domain-containing protein</fullName>
    </submittedName>
</protein>
<dbReference type="CDD" id="cd02440">
    <property type="entry name" value="AdoMet_MTases"/>
    <property type="match status" value="1"/>
</dbReference>
<dbReference type="AlphaFoldDB" id="A0A939DRV6"/>
<organism evidence="2 3">
    <name type="scientific">Bowmanella dokdonensis</name>
    <dbReference type="NCBI Taxonomy" id="751969"/>
    <lineage>
        <taxon>Bacteria</taxon>
        <taxon>Pseudomonadati</taxon>
        <taxon>Pseudomonadota</taxon>
        <taxon>Gammaproteobacteria</taxon>
        <taxon>Alteromonadales</taxon>
        <taxon>Alteromonadaceae</taxon>
        <taxon>Bowmanella</taxon>
    </lineage>
</organism>
<evidence type="ECO:0000259" key="1">
    <source>
        <dbReference type="Pfam" id="PF08241"/>
    </source>
</evidence>
<accession>A0A939DRV6</accession>
<dbReference type="InterPro" id="IPR013216">
    <property type="entry name" value="Methyltransf_11"/>
</dbReference>
<evidence type="ECO:0000313" key="2">
    <source>
        <dbReference type="EMBL" id="MBN7827217.1"/>
    </source>
</evidence>
<gene>
    <name evidence="2" type="ORF">J0A66_18440</name>
</gene>
<keyword evidence="2" id="KW-0808">Transferase</keyword>
<sequence length="257" mass="28262">MPLASDLAIKERIAEQFSKAAAGYDRLADVQLAIGEQALALHPSHPGWLLDIGCGTGRLTRRLRDKAAQVVGLDIAQGMLQFASTRSYGQLPLVAADAESLPFRSEALQGVFSSMALQWCQPQQFLAEIHRVLTPGGRATLALMVEGSFQELHDSWQALDQPSHANRFVAADELQAAARDCGFHVRARIRLFHSWHKDVRALLHSVKDIGAGVVLRTPTAPLTRGALVKLQDYYTNCYTQAGSLPLSYRICFLECQK</sequence>
<feature type="domain" description="Methyltransferase type 11" evidence="1">
    <location>
        <begin position="50"/>
        <end position="139"/>
    </location>
</feature>
<dbReference type="EMBL" id="JAFKCV010000015">
    <property type="protein sequence ID" value="MBN7827217.1"/>
    <property type="molecule type" value="Genomic_DNA"/>
</dbReference>
<reference evidence="2" key="1">
    <citation type="submission" date="2021-03" db="EMBL/GenBank/DDBJ databases">
        <title>novel species isolated from a fishpond in China.</title>
        <authorList>
            <person name="Lu H."/>
            <person name="Cai Z."/>
        </authorList>
    </citation>
    <scope>NUCLEOTIDE SEQUENCE</scope>
    <source>
        <strain evidence="2">JCM 30855</strain>
    </source>
</reference>
<dbReference type="RefSeq" id="WP_206575329.1">
    <property type="nucleotide sequence ID" value="NZ_JAFKCV010000015.1"/>
</dbReference>
<comment type="caution">
    <text evidence="2">The sequence shown here is derived from an EMBL/GenBank/DDBJ whole genome shotgun (WGS) entry which is preliminary data.</text>
</comment>
<proteinExistence type="predicted"/>
<keyword evidence="2" id="KW-0489">Methyltransferase</keyword>
<dbReference type="Gene3D" id="3.40.50.150">
    <property type="entry name" value="Vaccinia Virus protein VP39"/>
    <property type="match status" value="1"/>
</dbReference>
<keyword evidence="3" id="KW-1185">Reference proteome</keyword>
<dbReference type="PANTHER" id="PTHR43861:SF1">
    <property type="entry name" value="TRANS-ACONITATE 2-METHYLTRANSFERASE"/>
    <property type="match status" value="1"/>
</dbReference>
<dbReference type="GO" id="GO:0032259">
    <property type="term" value="P:methylation"/>
    <property type="evidence" value="ECO:0007669"/>
    <property type="project" value="UniProtKB-KW"/>
</dbReference>
<dbReference type="SUPFAM" id="SSF53335">
    <property type="entry name" value="S-adenosyl-L-methionine-dependent methyltransferases"/>
    <property type="match status" value="1"/>
</dbReference>
<dbReference type="Pfam" id="PF08241">
    <property type="entry name" value="Methyltransf_11"/>
    <property type="match status" value="1"/>
</dbReference>
<dbReference type="PANTHER" id="PTHR43861">
    <property type="entry name" value="TRANS-ACONITATE 2-METHYLTRANSFERASE-RELATED"/>
    <property type="match status" value="1"/>
</dbReference>
<dbReference type="Proteomes" id="UP000664654">
    <property type="component" value="Unassembled WGS sequence"/>
</dbReference>
<dbReference type="GO" id="GO:0008757">
    <property type="term" value="F:S-adenosylmethionine-dependent methyltransferase activity"/>
    <property type="evidence" value="ECO:0007669"/>
    <property type="project" value="InterPro"/>
</dbReference>
<dbReference type="InterPro" id="IPR029063">
    <property type="entry name" value="SAM-dependent_MTases_sf"/>
</dbReference>
<evidence type="ECO:0000313" key="3">
    <source>
        <dbReference type="Proteomes" id="UP000664654"/>
    </source>
</evidence>